<evidence type="ECO:0000313" key="1">
    <source>
        <dbReference type="EMBL" id="TBT95311.1"/>
    </source>
</evidence>
<dbReference type="Gene3D" id="3.40.50.300">
    <property type="entry name" value="P-loop containing nucleotide triphosphate hydrolases"/>
    <property type="match status" value="1"/>
</dbReference>
<sequence>MTRIVLLAGPSGSGKSRLAHAADALVVRLDDFYRDADAPDLPRTPHGFIDWDDVRTWDADGAVAALAHLVSEGFCELPVYSIAESKRLGWHRLDLGEHHVIVAEGIFAIQLMAIARDHGLAVEGLYLHRPGALVAALRFRRDLAQKRKAVPVLIRRGLDLWRAQPSLERSAVAAGFELVTMRKGLRALTAS</sequence>
<reference evidence="1 2" key="1">
    <citation type="submission" date="2019-01" db="EMBL/GenBank/DDBJ databases">
        <title>Lactibacter flavus gen. nov., sp. nov., a novel bacterium of the family Propionibacteriaceae isolated from raw milk and dairy products.</title>
        <authorList>
            <person name="Huptas C."/>
            <person name="Wenning M."/>
            <person name="Breitenwieser F."/>
            <person name="Doll E."/>
            <person name="Von Neubeck M."/>
            <person name="Busse H.-J."/>
            <person name="Scherer S."/>
        </authorList>
    </citation>
    <scope>NUCLEOTIDE SEQUENCE [LARGE SCALE GENOMIC DNA]</scope>
    <source>
        <strain evidence="1 2">DSM 22130</strain>
    </source>
</reference>
<protein>
    <recommendedName>
        <fullName evidence="3">Uridine kinase</fullName>
    </recommendedName>
</protein>
<name>A0A4V2JT90_PROTD</name>
<dbReference type="AlphaFoldDB" id="A0A4V2JT90"/>
<comment type="caution">
    <text evidence="1">The sequence shown here is derived from an EMBL/GenBank/DDBJ whole genome shotgun (WGS) entry which is preliminary data.</text>
</comment>
<evidence type="ECO:0008006" key="3">
    <source>
        <dbReference type="Google" id="ProtNLM"/>
    </source>
</evidence>
<dbReference type="RefSeq" id="WP_131171607.1">
    <property type="nucleotide sequence ID" value="NZ_FXTL01000008.1"/>
</dbReference>
<gene>
    <name evidence="1" type="ORF">ET996_05735</name>
</gene>
<dbReference type="EMBL" id="SDMR01000005">
    <property type="protein sequence ID" value="TBT95311.1"/>
    <property type="molecule type" value="Genomic_DNA"/>
</dbReference>
<dbReference type="OrthoDB" id="3691767at2"/>
<dbReference type="SUPFAM" id="SSF52540">
    <property type="entry name" value="P-loop containing nucleoside triphosphate hydrolases"/>
    <property type="match status" value="1"/>
</dbReference>
<dbReference type="InterPro" id="IPR027417">
    <property type="entry name" value="P-loop_NTPase"/>
</dbReference>
<proteinExistence type="predicted"/>
<dbReference type="Proteomes" id="UP000291933">
    <property type="component" value="Unassembled WGS sequence"/>
</dbReference>
<organism evidence="1 2">
    <name type="scientific">Propioniciclava tarda</name>
    <dbReference type="NCBI Taxonomy" id="433330"/>
    <lineage>
        <taxon>Bacteria</taxon>
        <taxon>Bacillati</taxon>
        <taxon>Actinomycetota</taxon>
        <taxon>Actinomycetes</taxon>
        <taxon>Propionibacteriales</taxon>
        <taxon>Propionibacteriaceae</taxon>
        <taxon>Propioniciclava</taxon>
    </lineage>
</organism>
<evidence type="ECO:0000313" key="2">
    <source>
        <dbReference type="Proteomes" id="UP000291933"/>
    </source>
</evidence>
<keyword evidence="2" id="KW-1185">Reference proteome</keyword>
<accession>A0A4V2JT90</accession>